<dbReference type="PANTHER" id="PTHR30097:SF4">
    <property type="entry name" value="SLR6042 PROTEIN"/>
    <property type="match status" value="1"/>
</dbReference>
<dbReference type="InterPro" id="IPR058647">
    <property type="entry name" value="BSH_CzcB-like"/>
</dbReference>
<accession>A0A5C5YJL2</accession>
<dbReference type="InterPro" id="IPR058792">
    <property type="entry name" value="Beta-barrel_RND_2"/>
</dbReference>
<dbReference type="Pfam" id="PF25954">
    <property type="entry name" value="Beta-barrel_RND_2"/>
    <property type="match status" value="1"/>
</dbReference>
<dbReference type="EMBL" id="SJPK01000001">
    <property type="protein sequence ID" value="TWT75075.1"/>
    <property type="molecule type" value="Genomic_DNA"/>
</dbReference>
<dbReference type="GO" id="GO:0060003">
    <property type="term" value="P:copper ion export"/>
    <property type="evidence" value="ECO:0007669"/>
    <property type="project" value="TreeGrafter"/>
</dbReference>
<dbReference type="FunFam" id="2.40.30.170:FF:000010">
    <property type="entry name" value="Efflux RND transporter periplasmic adaptor subunit"/>
    <property type="match status" value="1"/>
</dbReference>
<evidence type="ECO:0000313" key="6">
    <source>
        <dbReference type="EMBL" id="TWT75075.1"/>
    </source>
</evidence>
<dbReference type="SUPFAM" id="SSF111369">
    <property type="entry name" value="HlyD-like secretion proteins"/>
    <property type="match status" value="1"/>
</dbReference>
<feature type="domain" description="CzcB-like barrel-sandwich hybrid" evidence="4">
    <location>
        <begin position="134"/>
        <end position="372"/>
    </location>
</feature>
<sequence length="532" mass="58669">MPFENAGSRARWCLLELTLSRRFDFSLYVCPIFNNSQSEYCSMPPTCPAIVRCGFARPTRSFSLIALGILNSISPATAQSPSDDPAVLADANDAVVAFPKEQWGSAGIQIEPARRRALETNIRLTGKITLNQDRLAHIFSMVEGTVSDVPVSLGQRVEAGDLLAIIHSREVGEAKLQLYQDRLQVELADIQDEMQTRIAANAKELLSALRNDTSIEEIERRFRDRPMGDFRERVLASYAAFLKSEADVIRLDGIAQTGAVSGKQLLTARANRNADQATFQSRIEQIQHELHTSTLISSQAVKMAEAKALVSATSLRILNVPAAEIDDIDPVHHGETLSHYAIRAPFDGTVLTKDVVLSEQIRPDVLLFSIADLSTVWVTVNVYEEHLPLLDSLQNQIVTLQNDALPESDFRAKVFYTGDVMDEATRTISLRAVADNDGGHLKPGMFVNIDVPISRETKSVLIPSSAVQEHEGRTFVFVLSGQDEFLRRDVELGMSDEKSVIVEAGLQEETPVVTQGGFILKSQLLAELMGEE</sequence>
<evidence type="ECO:0000256" key="1">
    <source>
        <dbReference type="ARBA" id="ARBA00009477"/>
    </source>
</evidence>
<dbReference type="Gene3D" id="2.40.30.170">
    <property type="match status" value="1"/>
</dbReference>
<comment type="similarity">
    <text evidence="1">Belongs to the membrane fusion protein (MFP) (TC 8.A.1) family.</text>
</comment>
<dbReference type="GO" id="GO:0030313">
    <property type="term" value="C:cell envelope"/>
    <property type="evidence" value="ECO:0007669"/>
    <property type="project" value="TreeGrafter"/>
</dbReference>
<proteinExistence type="inferred from homology"/>
<dbReference type="GO" id="GO:0016020">
    <property type="term" value="C:membrane"/>
    <property type="evidence" value="ECO:0007669"/>
    <property type="project" value="InterPro"/>
</dbReference>
<gene>
    <name evidence="6" type="primary">czcB_1</name>
    <name evidence="6" type="ORF">CA85_03630</name>
</gene>
<dbReference type="Gene3D" id="2.40.50.100">
    <property type="match status" value="1"/>
</dbReference>
<protein>
    <submittedName>
        <fullName evidence="6">Cobalt-zinc-cadmium resistance protein CzcB</fullName>
    </submittedName>
</protein>
<dbReference type="Gene3D" id="2.40.420.20">
    <property type="match status" value="1"/>
</dbReference>
<dbReference type="NCBIfam" id="TIGR01730">
    <property type="entry name" value="RND_mfp"/>
    <property type="match status" value="1"/>
</dbReference>
<dbReference type="PANTHER" id="PTHR30097">
    <property type="entry name" value="CATION EFFLUX SYSTEM PROTEIN CUSB"/>
    <property type="match status" value="1"/>
</dbReference>
<dbReference type="Pfam" id="PF25973">
    <property type="entry name" value="BSH_CzcB"/>
    <property type="match status" value="1"/>
</dbReference>
<evidence type="ECO:0000256" key="2">
    <source>
        <dbReference type="ARBA" id="ARBA00022448"/>
    </source>
</evidence>
<evidence type="ECO:0000259" key="3">
    <source>
        <dbReference type="Pfam" id="PF25954"/>
    </source>
</evidence>
<dbReference type="InterPro" id="IPR051909">
    <property type="entry name" value="MFP_Cation_Efflux"/>
</dbReference>
<dbReference type="GO" id="GO:0015679">
    <property type="term" value="P:plasma membrane copper ion transport"/>
    <property type="evidence" value="ECO:0007669"/>
    <property type="project" value="TreeGrafter"/>
</dbReference>
<keyword evidence="7" id="KW-1185">Reference proteome</keyword>
<feature type="domain" description="CusB-like beta-barrel" evidence="3">
    <location>
        <begin position="375"/>
        <end position="450"/>
    </location>
</feature>
<dbReference type="Proteomes" id="UP000318053">
    <property type="component" value="Unassembled WGS sequence"/>
</dbReference>
<feature type="domain" description="CzcB-like C-terminal circularly permuted SH3-like" evidence="5">
    <location>
        <begin position="460"/>
        <end position="521"/>
    </location>
</feature>
<dbReference type="Pfam" id="PF25975">
    <property type="entry name" value="CzcB_C"/>
    <property type="match status" value="1"/>
</dbReference>
<evidence type="ECO:0000259" key="5">
    <source>
        <dbReference type="Pfam" id="PF25975"/>
    </source>
</evidence>
<evidence type="ECO:0000313" key="7">
    <source>
        <dbReference type="Proteomes" id="UP000318053"/>
    </source>
</evidence>
<name>A0A5C5YJL2_9BACT</name>
<comment type="caution">
    <text evidence="6">The sequence shown here is derived from an EMBL/GenBank/DDBJ whole genome shotgun (WGS) entry which is preliminary data.</text>
</comment>
<dbReference type="AlphaFoldDB" id="A0A5C5YJL2"/>
<organism evidence="6 7">
    <name type="scientific">Allorhodopirellula solitaria</name>
    <dbReference type="NCBI Taxonomy" id="2527987"/>
    <lineage>
        <taxon>Bacteria</taxon>
        <taxon>Pseudomonadati</taxon>
        <taxon>Planctomycetota</taxon>
        <taxon>Planctomycetia</taxon>
        <taxon>Pirellulales</taxon>
        <taxon>Pirellulaceae</taxon>
        <taxon>Allorhodopirellula</taxon>
    </lineage>
</organism>
<dbReference type="InterPro" id="IPR006143">
    <property type="entry name" value="RND_pump_MFP"/>
</dbReference>
<evidence type="ECO:0000259" key="4">
    <source>
        <dbReference type="Pfam" id="PF25973"/>
    </source>
</evidence>
<dbReference type="GO" id="GO:0022857">
    <property type="term" value="F:transmembrane transporter activity"/>
    <property type="evidence" value="ECO:0007669"/>
    <property type="project" value="InterPro"/>
</dbReference>
<dbReference type="InterPro" id="IPR058649">
    <property type="entry name" value="CzcB_C"/>
</dbReference>
<keyword evidence="2" id="KW-0813">Transport</keyword>
<reference evidence="6 7" key="1">
    <citation type="submission" date="2019-02" db="EMBL/GenBank/DDBJ databases">
        <title>Deep-cultivation of Planctomycetes and their phenomic and genomic characterization uncovers novel biology.</title>
        <authorList>
            <person name="Wiegand S."/>
            <person name="Jogler M."/>
            <person name="Boedeker C."/>
            <person name="Pinto D."/>
            <person name="Vollmers J."/>
            <person name="Rivas-Marin E."/>
            <person name="Kohn T."/>
            <person name="Peeters S.H."/>
            <person name="Heuer A."/>
            <person name="Rast P."/>
            <person name="Oberbeckmann S."/>
            <person name="Bunk B."/>
            <person name="Jeske O."/>
            <person name="Meyerdierks A."/>
            <person name="Storesund J.E."/>
            <person name="Kallscheuer N."/>
            <person name="Luecker S."/>
            <person name="Lage O.M."/>
            <person name="Pohl T."/>
            <person name="Merkel B.J."/>
            <person name="Hornburger P."/>
            <person name="Mueller R.-W."/>
            <person name="Bruemmer F."/>
            <person name="Labrenz M."/>
            <person name="Spormann A.M."/>
            <person name="Op Den Camp H."/>
            <person name="Overmann J."/>
            <person name="Amann R."/>
            <person name="Jetten M.S.M."/>
            <person name="Mascher T."/>
            <person name="Medema M.H."/>
            <person name="Devos D.P."/>
            <person name="Kaster A.-K."/>
            <person name="Ovreas L."/>
            <person name="Rohde M."/>
            <person name="Galperin M.Y."/>
            <person name="Jogler C."/>
        </authorList>
    </citation>
    <scope>NUCLEOTIDE SEQUENCE [LARGE SCALE GENOMIC DNA]</scope>
    <source>
        <strain evidence="6 7">CA85</strain>
    </source>
</reference>